<comment type="function">
    <text evidence="3">Catalyzes the reversible conversion of ribose-5-phosphate to ribulose 5-phosphate.</text>
</comment>
<dbReference type="PANTHER" id="PTHR11934">
    <property type="entry name" value="RIBOSE-5-PHOSPHATE ISOMERASE"/>
    <property type="match status" value="1"/>
</dbReference>
<dbReference type="NCBIfam" id="TIGR00021">
    <property type="entry name" value="rpiA"/>
    <property type="match status" value="1"/>
</dbReference>
<dbReference type="GO" id="GO:0009052">
    <property type="term" value="P:pentose-phosphate shunt, non-oxidative branch"/>
    <property type="evidence" value="ECO:0007669"/>
    <property type="project" value="UniProtKB-UniRule"/>
</dbReference>
<comment type="catalytic activity">
    <reaction evidence="1 3">
        <text>aldehydo-D-ribose 5-phosphate = D-ribulose 5-phosphate</text>
        <dbReference type="Rhea" id="RHEA:14657"/>
        <dbReference type="ChEBI" id="CHEBI:58121"/>
        <dbReference type="ChEBI" id="CHEBI:58273"/>
        <dbReference type="EC" id="5.3.1.6"/>
    </reaction>
</comment>
<dbReference type="PATRIC" id="fig|1137280.3.peg.2472"/>
<proteinExistence type="inferred from homology"/>
<evidence type="ECO:0000256" key="3">
    <source>
        <dbReference type="HAMAP-Rule" id="MF_00170"/>
    </source>
</evidence>
<feature type="binding site" evidence="3">
    <location>
        <begin position="98"/>
        <end position="101"/>
    </location>
    <ligand>
        <name>substrate</name>
    </ligand>
</feature>
<comment type="subunit">
    <text evidence="3">Homodimer.</text>
</comment>
<name>A0A072N1A7_9GAMM</name>
<reference evidence="4 5" key="1">
    <citation type="submission" date="2012-12" db="EMBL/GenBank/DDBJ databases">
        <title>Genome assembly of Marinobacter sp. AK21.</title>
        <authorList>
            <person name="Khatri I."/>
            <person name="Kumar R."/>
            <person name="Vaidya B."/>
            <person name="Subramanian S."/>
            <person name="Pinnaka A."/>
        </authorList>
    </citation>
    <scope>NUCLEOTIDE SEQUENCE [LARGE SCALE GENOMIC DNA]</scope>
    <source>
        <strain evidence="4 5">AK21</strain>
    </source>
</reference>
<dbReference type="InterPro" id="IPR004788">
    <property type="entry name" value="Ribose5P_isomerase_type_A"/>
</dbReference>
<feature type="binding site" evidence="3">
    <location>
        <position position="125"/>
    </location>
    <ligand>
        <name>substrate</name>
    </ligand>
</feature>
<dbReference type="CDD" id="cd01398">
    <property type="entry name" value="RPI_A"/>
    <property type="match status" value="1"/>
</dbReference>
<dbReference type="Gene3D" id="3.30.70.260">
    <property type="match status" value="1"/>
</dbReference>
<dbReference type="EC" id="5.3.1.6" evidence="3"/>
<dbReference type="SUPFAM" id="SSF100950">
    <property type="entry name" value="NagB/RpiA/CoA transferase-like"/>
    <property type="match status" value="1"/>
</dbReference>
<dbReference type="FunFam" id="3.30.70.260:FF:000004">
    <property type="entry name" value="Ribose-5-phosphate isomerase A"/>
    <property type="match status" value="1"/>
</dbReference>
<dbReference type="PANTHER" id="PTHR11934:SF0">
    <property type="entry name" value="RIBOSE-5-PHOSPHATE ISOMERASE"/>
    <property type="match status" value="1"/>
</dbReference>
<dbReference type="Gene3D" id="3.40.50.1360">
    <property type="match status" value="1"/>
</dbReference>
<protein>
    <recommendedName>
        <fullName evidence="3">Ribose-5-phosphate isomerase A</fullName>
        <ecNumber evidence="3">5.3.1.6</ecNumber>
    </recommendedName>
    <alternativeName>
        <fullName evidence="3">Phosphoriboisomerase A</fullName>
        <shortName evidence="3">PRI</shortName>
    </alternativeName>
</protein>
<evidence type="ECO:0000256" key="1">
    <source>
        <dbReference type="ARBA" id="ARBA00001713"/>
    </source>
</evidence>
<dbReference type="GO" id="GO:0006014">
    <property type="term" value="P:D-ribose metabolic process"/>
    <property type="evidence" value="ECO:0007669"/>
    <property type="project" value="TreeGrafter"/>
</dbReference>
<feature type="binding site" evidence="3">
    <location>
        <begin position="32"/>
        <end position="35"/>
    </location>
    <ligand>
        <name>substrate</name>
    </ligand>
</feature>
<comment type="similarity">
    <text evidence="3">Belongs to the ribose 5-phosphate isomerase family.</text>
</comment>
<dbReference type="EMBL" id="ANIE01000007">
    <property type="protein sequence ID" value="KEF30713.1"/>
    <property type="molecule type" value="Genomic_DNA"/>
</dbReference>
<dbReference type="AlphaFoldDB" id="A0A072N1A7"/>
<sequence>MTQDELKKAVAKAAVDYIAPHLQSDSIVGVGTGSTANFFIDMLAELKNEFDGAVASSDATAERLKGHGIPVYDLNSAGEIEFYVDGADESNERLELIKGGGAALTREKIVAAVAKTFVCIADESKMVGVLGKFPLPVEVIPMARSHVGREIVKLGGDPVYREGVVTDNGNIIIDVHNMDISRPIHVEEQLNNIVGVVTNGLFARRAADLLLLGTKEGVKSIPRQGA</sequence>
<dbReference type="NCBIfam" id="NF001924">
    <property type="entry name" value="PRK00702.1"/>
    <property type="match status" value="1"/>
</dbReference>
<accession>A0A072N1A7</accession>
<dbReference type="GO" id="GO:0004751">
    <property type="term" value="F:ribose-5-phosphate isomerase activity"/>
    <property type="evidence" value="ECO:0007669"/>
    <property type="project" value="UniProtKB-UniRule"/>
</dbReference>
<dbReference type="Proteomes" id="UP000035057">
    <property type="component" value="Unassembled WGS sequence"/>
</dbReference>
<comment type="caution">
    <text evidence="4">The sequence shown here is derived from an EMBL/GenBank/DDBJ whole genome shotgun (WGS) entry which is preliminary data.</text>
</comment>
<dbReference type="UniPathway" id="UPA00115">
    <property type="reaction ID" value="UER00412"/>
</dbReference>
<dbReference type="OrthoDB" id="5870696at2"/>
<dbReference type="InterPro" id="IPR020672">
    <property type="entry name" value="Ribose5P_isomerase_typA_subgr"/>
</dbReference>
<keyword evidence="5" id="KW-1185">Reference proteome</keyword>
<dbReference type="FunFam" id="3.40.50.1360:FF:000001">
    <property type="entry name" value="Ribose-5-phosphate isomerase A"/>
    <property type="match status" value="1"/>
</dbReference>
<dbReference type="STRING" id="1137280.D777_02655"/>
<dbReference type="GO" id="GO:0005829">
    <property type="term" value="C:cytosol"/>
    <property type="evidence" value="ECO:0007669"/>
    <property type="project" value="TreeGrafter"/>
</dbReference>
<dbReference type="SUPFAM" id="SSF75445">
    <property type="entry name" value="D-ribose-5-phosphate isomerase (RpiA), lid domain"/>
    <property type="match status" value="1"/>
</dbReference>
<comment type="pathway">
    <text evidence="3">Carbohydrate degradation; pentose phosphate pathway; D-ribose 5-phosphate from D-ribulose 5-phosphate (non-oxidative stage): step 1/1.</text>
</comment>
<organism evidence="4 5">
    <name type="scientific">Marinobacter nitratireducens</name>
    <dbReference type="NCBI Taxonomy" id="1137280"/>
    <lineage>
        <taxon>Bacteria</taxon>
        <taxon>Pseudomonadati</taxon>
        <taxon>Pseudomonadota</taxon>
        <taxon>Gammaproteobacteria</taxon>
        <taxon>Pseudomonadales</taxon>
        <taxon>Marinobacteraceae</taxon>
        <taxon>Marinobacter</taxon>
    </lineage>
</organism>
<evidence type="ECO:0000313" key="4">
    <source>
        <dbReference type="EMBL" id="KEF30713.1"/>
    </source>
</evidence>
<feature type="active site" description="Proton acceptor" evidence="3">
    <location>
        <position position="107"/>
    </location>
</feature>
<gene>
    <name evidence="3" type="primary">rpiA</name>
    <name evidence="4" type="ORF">D777_02655</name>
</gene>
<dbReference type="Pfam" id="PF06026">
    <property type="entry name" value="Rib_5-P_isom_A"/>
    <property type="match status" value="1"/>
</dbReference>
<dbReference type="HAMAP" id="MF_00170">
    <property type="entry name" value="Rib_5P_isom_A"/>
    <property type="match status" value="1"/>
</dbReference>
<dbReference type="InterPro" id="IPR037171">
    <property type="entry name" value="NagB/RpiA_transferase-like"/>
</dbReference>
<dbReference type="RefSeq" id="WP_036132587.1">
    <property type="nucleotide sequence ID" value="NZ_ANIE01000007.1"/>
</dbReference>
<evidence type="ECO:0000256" key="2">
    <source>
        <dbReference type="ARBA" id="ARBA00023235"/>
    </source>
</evidence>
<feature type="binding site" evidence="3">
    <location>
        <begin position="85"/>
        <end position="88"/>
    </location>
    <ligand>
        <name>substrate</name>
    </ligand>
</feature>
<keyword evidence="2 3" id="KW-0413">Isomerase</keyword>
<evidence type="ECO:0000313" key="5">
    <source>
        <dbReference type="Proteomes" id="UP000035057"/>
    </source>
</evidence>